<protein>
    <submittedName>
        <fullName evidence="6">Ubiquinone/menaquinone biosynthesis C-methylase UbiE</fullName>
    </submittedName>
</protein>
<dbReference type="InterPro" id="IPR036388">
    <property type="entry name" value="WH-like_DNA-bd_sf"/>
</dbReference>
<evidence type="ECO:0000256" key="2">
    <source>
        <dbReference type="ARBA" id="ARBA00022679"/>
    </source>
</evidence>
<keyword evidence="2" id="KW-0808">Transferase</keyword>
<feature type="domain" description="O-methyltransferase C-terminal" evidence="4">
    <location>
        <begin position="136"/>
        <end position="312"/>
    </location>
</feature>
<dbReference type="Pfam" id="PF00891">
    <property type="entry name" value="Methyltransf_2"/>
    <property type="match status" value="1"/>
</dbReference>
<dbReference type="GO" id="GO:0046983">
    <property type="term" value="F:protein dimerization activity"/>
    <property type="evidence" value="ECO:0007669"/>
    <property type="project" value="InterPro"/>
</dbReference>
<dbReference type="GO" id="GO:0008171">
    <property type="term" value="F:O-methyltransferase activity"/>
    <property type="evidence" value="ECO:0007669"/>
    <property type="project" value="InterPro"/>
</dbReference>
<dbReference type="PANTHER" id="PTHR43712">
    <property type="entry name" value="PUTATIVE (AFU_ORTHOLOGUE AFUA_4G14580)-RELATED"/>
    <property type="match status" value="1"/>
</dbReference>
<evidence type="ECO:0000313" key="7">
    <source>
        <dbReference type="Proteomes" id="UP000284824"/>
    </source>
</evidence>
<proteinExistence type="predicted"/>
<accession>A0A438M006</accession>
<gene>
    <name evidence="6" type="ORF">EDD27_1277</name>
</gene>
<keyword evidence="1 6" id="KW-0489">Methyltransferase</keyword>
<dbReference type="GO" id="GO:0032259">
    <property type="term" value="P:methylation"/>
    <property type="evidence" value="ECO:0007669"/>
    <property type="project" value="UniProtKB-KW"/>
</dbReference>
<evidence type="ECO:0000259" key="4">
    <source>
        <dbReference type="Pfam" id="PF00891"/>
    </source>
</evidence>
<keyword evidence="6" id="KW-0830">Ubiquinone</keyword>
<dbReference type="AlphaFoldDB" id="A0A438M006"/>
<dbReference type="Gene3D" id="1.10.10.10">
    <property type="entry name" value="Winged helix-like DNA-binding domain superfamily/Winged helix DNA-binding domain"/>
    <property type="match status" value="1"/>
</dbReference>
<dbReference type="Gene3D" id="3.40.50.150">
    <property type="entry name" value="Vaccinia Virus protein VP39"/>
    <property type="match status" value="1"/>
</dbReference>
<dbReference type="Pfam" id="PF08100">
    <property type="entry name" value="Dimerisation"/>
    <property type="match status" value="1"/>
</dbReference>
<name>A0A438M006_9ACTN</name>
<dbReference type="EMBL" id="SAUN01000001">
    <property type="protein sequence ID" value="RVX38947.1"/>
    <property type="molecule type" value="Genomic_DNA"/>
</dbReference>
<dbReference type="InterPro" id="IPR001077">
    <property type="entry name" value="COMT_C"/>
</dbReference>
<evidence type="ECO:0000313" key="6">
    <source>
        <dbReference type="EMBL" id="RVX38947.1"/>
    </source>
</evidence>
<dbReference type="InterPro" id="IPR012967">
    <property type="entry name" value="COMT_dimerisation"/>
</dbReference>
<evidence type="ECO:0000256" key="1">
    <source>
        <dbReference type="ARBA" id="ARBA00022603"/>
    </source>
</evidence>
<dbReference type="PROSITE" id="PS51683">
    <property type="entry name" value="SAM_OMT_II"/>
    <property type="match status" value="1"/>
</dbReference>
<dbReference type="Proteomes" id="UP000284824">
    <property type="component" value="Unassembled WGS sequence"/>
</dbReference>
<dbReference type="PANTHER" id="PTHR43712:SF2">
    <property type="entry name" value="O-METHYLTRANSFERASE CICE"/>
    <property type="match status" value="1"/>
</dbReference>
<organism evidence="6 7">
    <name type="scientific">Nonomuraea polychroma</name>
    <dbReference type="NCBI Taxonomy" id="46176"/>
    <lineage>
        <taxon>Bacteria</taxon>
        <taxon>Bacillati</taxon>
        <taxon>Actinomycetota</taxon>
        <taxon>Actinomycetes</taxon>
        <taxon>Streptosporangiales</taxon>
        <taxon>Streptosporangiaceae</taxon>
        <taxon>Nonomuraea</taxon>
    </lineage>
</organism>
<dbReference type="RefSeq" id="WP_206641277.1">
    <property type="nucleotide sequence ID" value="NZ_SAUN01000001.1"/>
</dbReference>
<evidence type="ECO:0000259" key="5">
    <source>
        <dbReference type="Pfam" id="PF08100"/>
    </source>
</evidence>
<dbReference type="InterPro" id="IPR016461">
    <property type="entry name" value="COMT-like"/>
</dbReference>
<reference evidence="6 7" key="1">
    <citation type="submission" date="2019-01" db="EMBL/GenBank/DDBJ databases">
        <title>Sequencing the genomes of 1000 actinobacteria strains.</title>
        <authorList>
            <person name="Klenk H.-P."/>
        </authorList>
    </citation>
    <scope>NUCLEOTIDE SEQUENCE [LARGE SCALE GENOMIC DNA]</scope>
    <source>
        <strain evidence="6 7">DSM 43925</strain>
    </source>
</reference>
<keyword evidence="3" id="KW-0949">S-adenosyl-L-methionine</keyword>
<keyword evidence="7" id="KW-1185">Reference proteome</keyword>
<evidence type="ECO:0000256" key="3">
    <source>
        <dbReference type="ARBA" id="ARBA00022691"/>
    </source>
</evidence>
<sequence>MPVDLSPHEVAAFRRGEAPAPMLDLIGLMACHAIRAARTLGLFDALAAGPLTTDELAAAVGAAPDGLEQLLGLLRATGYVERHDGRHANTPATAAWLCSTSPVDYGRILGLWQAIVEEQWDGLAAAVRSGTPAGGFYTWLAARPDLSSAFHDLQRGLAEWLAEEVVSRVPLPEGSKSLLDLGGDHGVYAEAFCRAYPGLSGTIVDGAVTERSAGPLTWRTADLLTADLPGEQDVTVLFNVLHGFGAPDAAALVAKAAGTLRAGGLLVVLESLPCGTTADLAFGAGFSLNLWHTQGGALYPAETIRGWLEAAGCTAGPWQELTRSPAHALVTATKPADHG</sequence>
<dbReference type="InterPro" id="IPR036390">
    <property type="entry name" value="WH_DNA-bd_sf"/>
</dbReference>
<dbReference type="SUPFAM" id="SSF53335">
    <property type="entry name" value="S-adenosyl-L-methionine-dependent methyltransferases"/>
    <property type="match status" value="1"/>
</dbReference>
<feature type="domain" description="O-methyltransferase dimerisation" evidence="5">
    <location>
        <begin position="27"/>
        <end position="97"/>
    </location>
</feature>
<comment type="caution">
    <text evidence="6">The sequence shown here is derived from an EMBL/GenBank/DDBJ whole genome shotgun (WGS) entry which is preliminary data.</text>
</comment>
<dbReference type="SUPFAM" id="SSF46785">
    <property type="entry name" value="Winged helix' DNA-binding domain"/>
    <property type="match status" value="1"/>
</dbReference>
<dbReference type="InterPro" id="IPR029063">
    <property type="entry name" value="SAM-dependent_MTases_sf"/>
</dbReference>